<organism evidence="2">
    <name type="scientific">Serratia fonticola</name>
    <dbReference type="NCBI Taxonomy" id="47917"/>
    <lineage>
        <taxon>Bacteria</taxon>
        <taxon>Pseudomonadati</taxon>
        <taxon>Pseudomonadota</taxon>
        <taxon>Gammaproteobacteria</taxon>
        <taxon>Enterobacterales</taxon>
        <taxon>Yersiniaceae</taxon>
        <taxon>Serratia</taxon>
    </lineage>
</organism>
<dbReference type="InterPro" id="IPR013783">
    <property type="entry name" value="Ig-like_fold"/>
</dbReference>
<proteinExistence type="predicted"/>
<dbReference type="NCBIfam" id="NF033510">
    <property type="entry name" value="Ca_tandemer"/>
    <property type="match status" value="1"/>
</dbReference>
<evidence type="ECO:0000313" key="2">
    <source>
        <dbReference type="EMBL" id="VTR46953.1"/>
    </source>
</evidence>
<protein>
    <recommendedName>
        <fullName evidence="1">Bacterial Ig-like domain-containing protein</fullName>
    </recommendedName>
</protein>
<dbReference type="InterPro" id="IPR044016">
    <property type="entry name" value="Big_13"/>
</dbReference>
<dbReference type="Pfam" id="PF19077">
    <property type="entry name" value="Big_13"/>
    <property type="match status" value="1"/>
</dbReference>
<accession>A0A4U9VL37</accession>
<reference evidence="2" key="1">
    <citation type="submission" date="2019-05" db="EMBL/GenBank/DDBJ databases">
        <authorList>
            <consortium name="Pathogen Informatics"/>
        </authorList>
    </citation>
    <scope>NUCLEOTIDE SEQUENCE [LARGE SCALE GENOMIC DNA]</scope>
    <source>
        <strain evidence="2">NCTC12965</strain>
    </source>
</reference>
<gene>
    <name evidence="2" type="ORF">NCTC12965_05460</name>
</gene>
<name>A0A4U9VL37_SERFO</name>
<sequence length="95" mass="9505">MQATQTLSGSSLNVEAGQIVSITLNGKTYTATVQADGSWSTSVPAADLALLTNGSVTITADVTDKAGNPASATHDVTVDLTQSALAIAQSLAITN</sequence>
<feature type="domain" description="Bacterial Ig-like" evidence="1">
    <location>
        <begin position="13"/>
        <end position="79"/>
    </location>
</feature>
<dbReference type="EMBL" id="CABEEZ010000116">
    <property type="protein sequence ID" value="VTR46953.1"/>
    <property type="molecule type" value="Genomic_DNA"/>
</dbReference>
<dbReference type="AlphaFoldDB" id="A0A4U9VL37"/>
<evidence type="ECO:0000259" key="1">
    <source>
        <dbReference type="Pfam" id="PF19077"/>
    </source>
</evidence>
<dbReference type="Gene3D" id="2.60.40.10">
    <property type="entry name" value="Immunoglobulins"/>
    <property type="match status" value="1"/>
</dbReference>